<keyword evidence="1" id="KW-0031">Aminopeptidase</keyword>
<dbReference type="PIRSF" id="PIRSF029285">
    <property type="entry name" value="Aminopept"/>
    <property type="match status" value="1"/>
</dbReference>
<protein>
    <submittedName>
        <fullName evidence="1">Aminopeptidase</fullName>
    </submittedName>
</protein>
<keyword evidence="1" id="KW-0378">Hydrolase</keyword>
<dbReference type="GO" id="GO:0004177">
    <property type="term" value="F:aminopeptidase activity"/>
    <property type="evidence" value="ECO:0007669"/>
    <property type="project" value="UniProtKB-KW"/>
</dbReference>
<dbReference type="InterPro" id="IPR014553">
    <property type="entry name" value="Aminopept"/>
</dbReference>
<comment type="caution">
    <text evidence="1">The sequence shown here is derived from an EMBL/GenBank/DDBJ whole genome shotgun (WGS) entry which is preliminary data.</text>
</comment>
<accession>A0ABX4YIW7</accession>
<keyword evidence="1" id="KW-0645">Protease</keyword>
<dbReference type="RefSeq" id="WP_010411942.1">
    <property type="nucleotide sequence ID" value="NZ_MCRM02000008.1"/>
</dbReference>
<organism evidence="1 2">
    <name type="scientific">Leptospira inadai serovar Lyme</name>
    <dbReference type="NCBI Taxonomy" id="293084"/>
    <lineage>
        <taxon>Bacteria</taxon>
        <taxon>Pseudomonadati</taxon>
        <taxon>Spirochaetota</taxon>
        <taxon>Spirochaetia</taxon>
        <taxon>Leptospirales</taxon>
        <taxon>Leptospiraceae</taxon>
        <taxon>Leptospira</taxon>
    </lineage>
</organism>
<proteinExistence type="predicted"/>
<keyword evidence="2" id="KW-1185">Reference proteome</keyword>
<name>A0ABX4YIW7_9LEPT</name>
<dbReference type="EMBL" id="MCRM02000008">
    <property type="protein sequence ID" value="PNV75217.1"/>
    <property type="molecule type" value="Genomic_DNA"/>
</dbReference>
<gene>
    <name evidence="1" type="ORF">BES34_010060</name>
</gene>
<evidence type="ECO:0000313" key="1">
    <source>
        <dbReference type="EMBL" id="PNV75217.1"/>
    </source>
</evidence>
<reference evidence="1" key="1">
    <citation type="submission" date="2018-01" db="EMBL/GenBank/DDBJ databases">
        <title>Genomic characterization of Leptospira inadai serogroup Lyme isolated from captured rat in Brazil and comparative analysis with human reference strain.</title>
        <authorList>
            <person name="Moreno L.Z."/>
            <person name="Loureiro A.P."/>
            <person name="Miraglia F."/>
            <person name="Kremer F.S."/>
            <person name="Eslabao M.R."/>
            <person name="Dellagostin O.A."/>
            <person name="Lilenbaum W."/>
            <person name="Moreno A.M."/>
        </authorList>
    </citation>
    <scope>NUCLEOTIDE SEQUENCE [LARGE SCALE GENOMIC DNA]</scope>
    <source>
        <strain evidence="1">M34/99</strain>
    </source>
</reference>
<sequence length="363" mass="42030">MKTTLAHPIARLANRRLGFSGERLPVPILFLFWISSQGCIPYLLHIGKEQAKFVMQKRPFEEVLSDPSVSEKTKEKLKEVERIRDFGIRSLALSSKGGFKSFVSLDRNAVGWHVSACHPLRFESYTWWFPIVGSVPYKGYFSLEKAKEEETRLKEEGWETRVRITAGYSTLGWFEDPLFSPQLYDDRADLSALVLHEMAHATVYFPGDSVFNESYASFVEEAGTKAYLFSIGGQQLVEARESSEREREHYKTLLRETAESLKNIYSKGGSDEQVRKEKNQILSSFKKELGRRNWRTIDGKKLSERDWNNEDFVGMLRYHSGSAFFERKLEEVGRDFGKFQEEMRKLISLSSAERKILLQRTED</sequence>
<dbReference type="Proteomes" id="UP000094669">
    <property type="component" value="Unassembled WGS sequence"/>
</dbReference>
<evidence type="ECO:0000313" key="2">
    <source>
        <dbReference type="Proteomes" id="UP000094669"/>
    </source>
</evidence>
<dbReference type="Pfam" id="PF10023">
    <property type="entry name" value="Aminopep"/>
    <property type="match status" value="1"/>
</dbReference>